<feature type="domain" description="Glycosyltransferase RgtA/B/C/D-like" evidence="10">
    <location>
        <begin position="83"/>
        <end position="236"/>
    </location>
</feature>
<feature type="compositionally biased region" description="Gly residues" evidence="8">
    <location>
        <begin position="521"/>
        <end position="535"/>
    </location>
</feature>
<feature type="transmembrane region" description="Helical" evidence="9">
    <location>
        <begin position="388"/>
        <end position="406"/>
    </location>
</feature>
<feature type="transmembrane region" description="Helical" evidence="9">
    <location>
        <begin position="443"/>
        <end position="465"/>
    </location>
</feature>
<evidence type="ECO:0000313" key="12">
    <source>
        <dbReference type="EMBL" id="GAA1721669.1"/>
    </source>
</evidence>
<feature type="transmembrane region" description="Helical" evidence="9">
    <location>
        <begin position="360"/>
        <end position="381"/>
    </location>
</feature>
<dbReference type="Pfam" id="PF24878">
    <property type="entry name" value="YkcB_C"/>
    <property type="match status" value="1"/>
</dbReference>
<dbReference type="RefSeq" id="WP_344315407.1">
    <property type="nucleotide sequence ID" value="NZ_BAAANY010000047.1"/>
</dbReference>
<name>A0ABN2JB21_9ACTN</name>
<keyword evidence="2" id="KW-1003">Cell membrane</keyword>
<evidence type="ECO:0000256" key="4">
    <source>
        <dbReference type="ARBA" id="ARBA00022679"/>
    </source>
</evidence>
<dbReference type="EMBL" id="BAAANY010000047">
    <property type="protein sequence ID" value="GAA1721669.1"/>
    <property type="molecule type" value="Genomic_DNA"/>
</dbReference>
<accession>A0ABN2JB21</accession>
<feature type="transmembrane region" description="Helical" evidence="9">
    <location>
        <begin position="418"/>
        <end position="436"/>
    </location>
</feature>
<dbReference type="InterPro" id="IPR050297">
    <property type="entry name" value="LipidA_mod_glycosyltrf_83"/>
</dbReference>
<feature type="compositionally biased region" description="Low complexity" evidence="8">
    <location>
        <begin position="500"/>
        <end position="511"/>
    </location>
</feature>
<comment type="caution">
    <text evidence="12">The sequence shown here is derived from an EMBL/GenBank/DDBJ whole genome shotgun (WGS) entry which is preliminary data.</text>
</comment>
<feature type="region of interest" description="Disordered" evidence="8">
    <location>
        <begin position="482"/>
        <end position="535"/>
    </location>
</feature>
<keyword evidence="5 9" id="KW-0812">Transmembrane</keyword>
<dbReference type="Proteomes" id="UP001500618">
    <property type="component" value="Unassembled WGS sequence"/>
</dbReference>
<evidence type="ECO:0000256" key="3">
    <source>
        <dbReference type="ARBA" id="ARBA00022676"/>
    </source>
</evidence>
<evidence type="ECO:0000256" key="6">
    <source>
        <dbReference type="ARBA" id="ARBA00022989"/>
    </source>
</evidence>
<dbReference type="PANTHER" id="PTHR33908:SF3">
    <property type="entry name" value="UNDECAPRENYL PHOSPHATE-ALPHA-4-AMINO-4-DEOXY-L-ARABINOSE ARABINOSYL TRANSFERASE"/>
    <property type="match status" value="1"/>
</dbReference>
<feature type="transmembrane region" description="Helical" evidence="9">
    <location>
        <begin position="158"/>
        <end position="176"/>
    </location>
</feature>
<evidence type="ECO:0000256" key="1">
    <source>
        <dbReference type="ARBA" id="ARBA00004651"/>
    </source>
</evidence>
<gene>
    <name evidence="12" type="ORF">GCM10009765_82300</name>
</gene>
<keyword evidence="6 9" id="KW-1133">Transmembrane helix</keyword>
<feature type="transmembrane region" description="Helical" evidence="9">
    <location>
        <begin position="227"/>
        <end position="248"/>
    </location>
</feature>
<feature type="transmembrane region" description="Helical" evidence="9">
    <location>
        <begin position="128"/>
        <end position="151"/>
    </location>
</feature>
<evidence type="ECO:0000256" key="2">
    <source>
        <dbReference type="ARBA" id="ARBA00022475"/>
    </source>
</evidence>
<dbReference type="InterPro" id="IPR056785">
    <property type="entry name" value="YkcA/B-like_C"/>
</dbReference>
<dbReference type="InterPro" id="IPR038731">
    <property type="entry name" value="RgtA/B/C-like"/>
</dbReference>
<keyword evidence="13" id="KW-1185">Reference proteome</keyword>
<reference evidence="12 13" key="1">
    <citation type="journal article" date="2019" name="Int. J. Syst. Evol. Microbiol.">
        <title>The Global Catalogue of Microorganisms (GCM) 10K type strain sequencing project: providing services to taxonomists for standard genome sequencing and annotation.</title>
        <authorList>
            <consortium name="The Broad Institute Genomics Platform"/>
            <consortium name="The Broad Institute Genome Sequencing Center for Infectious Disease"/>
            <person name="Wu L."/>
            <person name="Ma J."/>
        </authorList>
    </citation>
    <scope>NUCLEOTIDE SEQUENCE [LARGE SCALE GENOMIC DNA]</scope>
    <source>
        <strain evidence="12 13">JCM 14718</strain>
    </source>
</reference>
<keyword evidence="7 9" id="KW-0472">Membrane</keyword>
<evidence type="ECO:0000256" key="5">
    <source>
        <dbReference type="ARBA" id="ARBA00022692"/>
    </source>
</evidence>
<proteinExistence type="predicted"/>
<feature type="transmembrane region" description="Helical" evidence="9">
    <location>
        <begin position="182"/>
        <end position="215"/>
    </location>
</feature>
<sequence length="672" mass="68345">MTTDVFPADIVQPAPTTQARSDAWWVRPSLLVLLVGTAFLYLWGLGASGWANSFYSAAVQAGTQSWEAFFFGSSDAANAITVDKSPLALWPMVIAARIFGVSSWSILVPQALEGIACVGLLYATVRRWFGPAAGLLAGAALAVTPVAVLMFRFNNPDALLVLLLVAGAYACTRAVESGHTKWLLLAGSCVGFGFLAKMLQALLVVPAFGLVYLVAAPTPLRKRIWQLLLAGLAMVGSAGWWLAIVQLWPAADRPYIGGSQTNSILELALGYNGFGRLTGDETGGLGNLNQDAGLFRLFGSEMGGQISWLLPAALLLLVALLWVSGKAPRTDRTRAAVLLWGGWLLVTGLVFSFSQGIIHPYYTVALAPAIAALIGIGAVIFWRQREQLDARLVLAAVVGVTAIWSFSLLSEASDWQPWLRYAVVVAGVVAMIALATSNRAVRWLVAAGAAVAVVAMVGGSAGYAVQTAATVHSGAIPSAGPASAGGGRFRGAPGGTSNNPPAGSAGQPGAPTLGNRPSGAVAGGPGGFGGGAGGRRGGLGGGGAGGGLLDAGTPPAAVTALLKQNSGSYTWAAAVVMSNSAAGYQLASGLPVMAVGGFNGTDPAPTLAQFQAEVAAHKIHYFIGSGGGFGSGGFGGRAASGGGSDAAQQIATWVAAHYKAQTVGGVTLYDLS</sequence>
<feature type="transmembrane region" description="Helical" evidence="9">
    <location>
        <begin position="87"/>
        <end position="108"/>
    </location>
</feature>
<evidence type="ECO:0000256" key="7">
    <source>
        <dbReference type="ARBA" id="ARBA00023136"/>
    </source>
</evidence>
<dbReference type="Pfam" id="PF13231">
    <property type="entry name" value="PMT_2"/>
    <property type="match status" value="1"/>
</dbReference>
<evidence type="ECO:0000256" key="8">
    <source>
        <dbReference type="SAM" id="MobiDB-lite"/>
    </source>
</evidence>
<dbReference type="PANTHER" id="PTHR33908">
    <property type="entry name" value="MANNOSYLTRANSFERASE YKCB-RELATED"/>
    <property type="match status" value="1"/>
</dbReference>
<evidence type="ECO:0000259" key="11">
    <source>
        <dbReference type="Pfam" id="PF24878"/>
    </source>
</evidence>
<evidence type="ECO:0000313" key="13">
    <source>
        <dbReference type="Proteomes" id="UP001500618"/>
    </source>
</evidence>
<feature type="domain" description="Putative mannosyltransferase YkcA/B-like C-terminal" evidence="11">
    <location>
        <begin position="559"/>
        <end position="657"/>
    </location>
</feature>
<evidence type="ECO:0000256" key="9">
    <source>
        <dbReference type="SAM" id="Phobius"/>
    </source>
</evidence>
<evidence type="ECO:0000259" key="10">
    <source>
        <dbReference type="Pfam" id="PF13231"/>
    </source>
</evidence>
<protein>
    <submittedName>
        <fullName evidence="12">Glycosyltransferase family 39 protein</fullName>
    </submittedName>
</protein>
<keyword evidence="4" id="KW-0808">Transferase</keyword>
<feature type="transmembrane region" description="Helical" evidence="9">
    <location>
        <begin position="335"/>
        <end position="354"/>
    </location>
</feature>
<organism evidence="12 13">
    <name type="scientific">Fodinicola feengrottensis</name>
    <dbReference type="NCBI Taxonomy" id="435914"/>
    <lineage>
        <taxon>Bacteria</taxon>
        <taxon>Bacillati</taxon>
        <taxon>Actinomycetota</taxon>
        <taxon>Actinomycetes</taxon>
        <taxon>Mycobacteriales</taxon>
        <taxon>Fodinicola</taxon>
    </lineage>
</organism>
<feature type="transmembrane region" description="Helical" evidence="9">
    <location>
        <begin position="306"/>
        <end position="323"/>
    </location>
</feature>
<feature type="transmembrane region" description="Helical" evidence="9">
    <location>
        <begin position="24"/>
        <end position="43"/>
    </location>
</feature>
<comment type="subcellular location">
    <subcellularLocation>
        <location evidence="1">Cell membrane</location>
        <topology evidence="1">Multi-pass membrane protein</topology>
    </subcellularLocation>
</comment>
<feature type="compositionally biased region" description="Gly residues" evidence="8">
    <location>
        <begin position="483"/>
        <end position="494"/>
    </location>
</feature>
<keyword evidence="3" id="KW-0328">Glycosyltransferase</keyword>